<evidence type="ECO:0000259" key="2">
    <source>
        <dbReference type="Pfam" id="PF13649"/>
    </source>
</evidence>
<dbReference type="EMBL" id="JACDUR010000006">
    <property type="protein sequence ID" value="MBA2895016.1"/>
    <property type="molecule type" value="Genomic_DNA"/>
</dbReference>
<keyword evidence="4" id="KW-1185">Reference proteome</keyword>
<feature type="domain" description="Methyltransferase" evidence="2">
    <location>
        <begin position="38"/>
        <end position="131"/>
    </location>
</feature>
<dbReference type="RefSeq" id="WP_181613715.1">
    <property type="nucleotide sequence ID" value="NZ_BAABAM010000004.1"/>
</dbReference>
<evidence type="ECO:0000256" key="1">
    <source>
        <dbReference type="ARBA" id="ARBA00022679"/>
    </source>
</evidence>
<evidence type="ECO:0000313" key="4">
    <source>
        <dbReference type="Proteomes" id="UP000530928"/>
    </source>
</evidence>
<dbReference type="GO" id="GO:0032259">
    <property type="term" value="P:methylation"/>
    <property type="evidence" value="ECO:0007669"/>
    <property type="project" value="UniProtKB-KW"/>
</dbReference>
<comment type="caution">
    <text evidence="3">The sequence shown here is derived from an EMBL/GenBank/DDBJ whole genome shotgun (WGS) entry which is preliminary data.</text>
</comment>
<dbReference type="InterPro" id="IPR041698">
    <property type="entry name" value="Methyltransf_25"/>
</dbReference>
<dbReference type="CDD" id="cd02440">
    <property type="entry name" value="AdoMet_MTases"/>
    <property type="match status" value="1"/>
</dbReference>
<keyword evidence="1 3" id="KW-0808">Transferase</keyword>
<organism evidence="3 4">
    <name type="scientific">Nonomuraea soli</name>
    <dbReference type="NCBI Taxonomy" id="1032476"/>
    <lineage>
        <taxon>Bacteria</taxon>
        <taxon>Bacillati</taxon>
        <taxon>Actinomycetota</taxon>
        <taxon>Actinomycetes</taxon>
        <taxon>Streptosporangiales</taxon>
        <taxon>Streptosporangiaceae</taxon>
        <taxon>Nonomuraea</taxon>
    </lineage>
</organism>
<dbReference type="SUPFAM" id="SSF53335">
    <property type="entry name" value="S-adenosyl-L-methionine-dependent methyltransferases"/>
    <property type="match status" value="1"/>
</dbReference>
<dbReference type="Gene3D" id="3.40.50.150">
    <property type="entry name" value="Vaccinia Virus protein VP39"/>
    <property type="match status" value="1"/>
</dbReference>
<dbReference type="Pfam" id="PF13649">
    <property type="entry name" value="Methyltransf_25"/>
    <property type="match status" value="1"/>
</dbReference>
<dbReference type="GO" id="GO:0008168">
    <property type="term" value="F:methyltransferase activity"/>
    <property type="evidence" value="ECO:0007669"/>
    <property type="project" value="UniProtKB-KW"/>
</dbReference>
<dbReference type="AlphaFoldDB" id="A0A7W0HTS2"/>
<sequence length="249" mass="27386">MFSDADIAALYDVLNPWDTERRADSAHYTAMVMGARSVLDVGCGTGAMLHDARRRGHRGRLVGIDPDRAAMELARRRDDIEWVDGVAADVTAWREEFELATMTSNAFMCLITDDEVRASLSAIHGALEPGGRLAFETRHIQSEQWKEWHPGNAEEIVDGSGRRLRVSHVVESAVGGVVTMTETTGEADGTAERVDRGVLRFFDEPELREFLEEAGFAVEELYGDFAGGPVTPGSRVMVVVARAQTLAHR</sequence>
<accession>A0A7W0HTS2</accession>
<reference evidence="3 4" key="1">
    <citation type="submission" date="2020-07" db="EMBL/GenBank/DDBJ databases">
        <title>Genomic Encyclopedia of Type Strains, Phase IV (KMG-IV): sequencing the most valuable type-strain genomes for metagenomic binning, comparative biology and taxonomic classification.</title>
        <authorList>
            <person name="Goeker M."/>
        </authorList>
    </citation>
    <scope>NUCLEOTIDE SEQUENCE [LARGE SCALE GENOMIC DNA]</scope>
    <source>
        <strain evidence="3 4">DSM 45533</strain>
    </source>
</reference>
<gene>
    <name evidence="3" type="ORF">HNR30_006388</name>
</gene>
<evidence type="ECO:0000313" key="3">
    <source>
        <dbReference type="EMBL" id="MBA2895016.1"/>
    </source>
</evidence>
<proteinExistence type="predicted"/>
<name>A0A7W0HTS2_9ACTN</name>
<keyword evidence="3" id="KW-0489">Methyltransferase</keyword>
<protein>
    <submittedName>
        <fullName evidence="3">SAM-dependent methyltransferase</fullName>
    </submittedName>
</protein>
<dbReference type="Proteomes" id="UP000530928">
    <property type="component" value="Unassembled WGS sequence"/>
</dbReference>
<dbReference type="InterPro" id="IPR029063">
    <property type="entry name" value="SAM-dependent_MTases_sf"/>
</dbReference>
<dbReference type="PANTHER" id="PTHR43861">
    <property type="entry name" value="TRANS-ACONITATE 2-METHYLTRANSFERASE-RELATED"/>
    <property type="match status" value="1"/>
</dbReference>